<dbReference type="Proteomes" id="UP000003100">
    <property type="component" value="Unassembled WGS sequence"/>
</dbReference>
<evidence type="ECO:0000313" key="2">
    <source>
        <dbReference type="Proteomes" id="UP000003100"/>
    </source>
</evidence>
<gene>
    <name evidence="1" type="ORF">RUMHYD_02964</name>
</gene>
<accession>C0CQ12</accession>
<protein>
    <submittedName>
        <fullName evidence="1">Uncharacterized protein</fullName>
    </submittedName>
</protein>
<dbReference type="AlphaFoldDB" id="C0CQ12"/>
<reference evidence="1 2" key="1">
    <citation type="submission" date="2009-01" db="EMBL/GenBank/DDBJ databases">
        <authorList>
            <person name="Fulton L."/>
            <person name="Clifton S."/>
            <person name="Fulton B."/>
            <person name="Xu J."/>
            <person name="Minx P."/>
            <person name="Pepin K.H."/>
            <person name="Johnson M."/>
            <person name="Bhonagiri V."/>
            <person name="Nash W.E."/>
            <person name="Mardis E.R."/>
            <person name="Wilson R.K."/>
        </authorList>
    </citation>
    <scope>NUCLEOTIDE SEQUENCE [LARGE SCALE GENOMIC DNA]</scope>
    <source>
        <strain evidence="2">DSM 10507 / JCM 14656 / S5a33</strain>
    </source>
</reference>
<comment type="caution">
    <text evidence="1">The sequence shown here is derived from an EMBL/GenBank/DDBJ whole genome shotgun (WGS) entry which is preliminary data.</text>
</comment>
<dbReference type="GeneID" id="86822494"/>
<organism evidence="1 2">
    <name type="scientific">Blautia hydrogenotrophica (strain DSM 10507 / JCM 14656 / S5a33)</name>
    <name type="common">Ruminococcus hydrogenotrophicus</name>
    <dbReference type="NCBI Taxonomy" id="476272"/>
    <lineage>
        <taxon>Bacteria</taxon>
        <taxon>Bacillati</taxon>
        <taxon>Bacillota</taxon>
        <taxon>Clostridia</taxon>
        <taxon>Lachnospirales</taxon>
        <taxon>Lachnospiraceae</taxon>
        <taxon>Blautia</taxon>
    </lineage>
</organism>
<sequence length="55" mass="6641">MENDEFIWKLYHILNRTKQLDLASLVVEKHKNHIYVELMSGEKFCLTIEETDKVF</sequence>
<evidence type="ECO:0000313" key="1">
    <source>
        <dbReference type="EMBL" id="EEG48155.1"/>
    </source>
</evidence>
<reference evidence="1 2" key="2">
    <citation type="submission" date="2009-02" db="EMBL/GenBank/DDBJ databases">
        <title>Draft genome sequence of Blautia hydrogenotrophica DSM 10507 (Ruminococcus hydrogenotrophicus DSM 10507).</title>
        <authorList>
            <person name="Sudarsanam P."/>
            <person name="Ley R."/>
            <person name="Guruge J."/>
            <person name="Turnbaugh P.J."/>
            <person name="Mahowald M."/>
            <person name="Liep D."/>
            <person name="Gordon J."/>
        </authorList>
    </citation>
    <scope>NUCLEOTIDE SEQUENCE [LARGE SCALE GENOMIC DNA]</scope>
    <source>
        <strain evidence="2">DSM 10507 / JCM 14656 / S5a33</strain>
    </source>
</reference>
<dbReference type="HOGENOM" id="CLU_3022877_0_0_9"/>
<name>C0CQ12_BLAHS</name>
<dbReference type="PATRIC" id="fig|476272.21.peg.1099"/>
<keyword evidence="2" id="KW-1185">Reference proteome</keyword>
<proteinExistence type="predicted"/>
<dbReference type="EMBL" id="ACBZ01000161">
    <property type="protein sequence ID" value="EEG48155.1"/>
    <property type="molecule type" value="Genomic_DNA"/>
</dbReference>
<dbReference type="RefSeq" id="WP_005950765.1">
    <property type="nucleotide sequence ID" value="NZ_CP136423.1"/>
</dbReference>